<dbReference type="Proteomes" id="UP000245147">
    <property type="component" value="Unassembled WGS sequence"/>
</dbReference>
<name>A0A2T9HXJ4_SALET</name>
<dbReference type="EMBL" id="AAMIOU010000008">
    <property type="protein sequence ID" value="EDH7244612.1"/>
    <property type="molecule type" value="Genomic_DNA"/>
</dbReference>
<evidence type="ECO:0000313" key="26">
    <source>
        <dbReference type="EMBL" id="HAF7549150.1"/>
    </source>
</evidence>
<reference evidence="27 28" key="2">
    <citation type="submission" date="2018-04" db="EMBL/GenBank/DDBJ databases">
        <title>Serotype diversity and antimicrobial resistance among Salmonella enterica isolated from patients at an equine referral hospital.</title>
        <authorList>
            <person name="Leon I.M."/>
            <person name="Lawhon S.D."/>
            <person name="Norman K.N."/>
            <person name="Threadgill D.S."/>
            <person name="Ohta N."/>
            <person name="Vinasco J."/>
            <person name="Scott H.M."/>
        </authorList>
    </citation>
    <scope>NUCLEOTIDE SEQUENCE [LARGE SCALE GENOMIC DNA]</scope>
    <source>
        <strain evidence="27 28">167</strain>
    </source>
</reference>
<evidence type="ECO:0000313" key="24">
    <source>
        <dbReference type="EMBL" id="HAE1458986.1"/>
    </source>
</evidence>
<dbReference type="EMBL" id="DAAHHO010000015">
    <property type="protein sequence ID" value="HAB6238662.1"/>
    <property type="molecule type" value="Genomic_DNA"/>
</dbReference>
<evidence type="ECO:0000313" key="7">
    <source>
        <dbReference type="EMBL" id="ECT6084962.1"/>
    </source>
</evidence>
<dbReference type="EMBL" id="AAGQKS010000020">
    <property type="protein sequence ID" value="EBQ8901927.1"/>
    <property type="molecule type" value="Genomic_DNA"/>
</dbReference>
<dbReference type="EMBL" id="DAAHEN010000017">
    <property type="protein sequence ID" value="HAB5771418.1"/>
    <property type="molecule type" value="Genomic_DNA"/>
</dbReference>
<dbReference type="AlphaFoldDB" id="A0A2T9HXJ4"/>
<comment type="caution">
    <text evidence="27">The sequence shown here is derived from an EMBL/GenBank/DDBJ whole genome shotgun (WGS) entry which is preliminary data.</text>
</comment>
<dbReference type="EMBL" id="AALSOQ010000017">
    <property type="protein sequence ID" value="EDC9468141.1"/>
    <property type="molecule type" value="Genomic_DNA"/>
</dbReference>
<organism evidence="27 28">
    <name type="scientific">Salmonella enterica subsp. enterica serovar Agona</name>
    <dbReference type="NCBI Taxonomy" id="58095"/>
    <lineage>
        <taxon>Bacteria</taxon>
        <taxon>Pseudomonadati</taxon>
        <taxon>Pseudomonadota</taxon>
        <taxon>Gammaproteobacteria</taxon>
        <taxon>Enterobacterales</taxon>
        <taxon>Enterobacteriaceae</taxon>
        <taxon>Salmonella</taxon>
    </lineage>
</organism>
<dbReference type="EMBL" id="DAAFWP010000016">
    <property type="protein sequence ID" value="HAB1804672.1"/>
    <property type="molecule type" value="Genomic_DNA"/>
</dbReference>
<dbReference type="Proteomes" id="UP000839928">
    <property type="component" value="Unassembled WGS sequence"/>
</dbReference>
<gene>
    <name evidence="7" type="ORF">A3Z75_15845</name>
    <name evidence="10" type="ORF">B7643_17090</name>
    <name evidence="8" type="ORF">BEI99_21445</name>
    <name evidence="9" type="ORF">BH418_15705</name>
    <name evidence="27" type="ORF">C4792_21320</name>
    <name evidence="11" type="ORF">CB381_18275</name>
    <name evidence="12" type="ORF">CBN47_06175</name>
    <name evidence="2" type="ORF">DKS77_14225</name>
    <name evidence="4" type="ORF">DLB38_16965</name>
    <name evidence="3" type="ORF">DNV88_18445</name>
    <name evidence="5" type="ORF">DUR08_17275</name>
    <name evidence="6" type="ORF">EPK73_14610</name>
    <name evidence="23" type="ORF">G2913_20985</name>
    <name evidence="24" type="ORF">G3A30_21625</name>
    <name evidence="25" type="ORF">G4K93_004313</name>
    <name evidence="26" type="ORF">G9257_004656</name>
    <name evidence="19" type="ORF">GB020_20780</name>
    <name evidence="18" type="ORF">GB182_21050</name>
    <name evidence="21" type="ORF">GB352_20745</name>
    <name evidence="17" type="ORF">GB356_21045</name>
    <name evidence="22" type="ORF">GB394_21085</name>
    <name evidence="16" type="ORF">GB613_18365</name>
    <name evidence="20" type="ORF">GBS17_21050</name>
    <name evidence="13" type="ORF">GBX08_21080</name>
    <name evidence="14" type="ORF">GBY12_20760</name>
    <name evidence="15" type="ORF">GBY78_21080</name>
</gene>
<evidence type="ECO:0000313" key="23">
    <source>
        <dbReference type="EMBL" id="HAE1220587.1"/>
    </source>
</evidence>
<dbReference type="EMBL" id="AAKNHU010000019">
    <property type="protein sequence ID" value="ECT6084962.1"/>
    <property type="molecule type" value="Genomic_DNA"/>
</dbReference>
<evidence type="ECO:0000313" key="17">
    <source>
        <dbReference type="EMBL" id="HAB2371908.1"/>
    </source>
</evidence>
<dbReference type="EMBL" id="DAAGBK010000014">
    <property type="protein sequence ID" value="HAB2371908.1"/>
    <property type="molecule type" value="Genomic_DNA"/>
</dbReference>
<dbReference type="EMBL" id="AAMIHC010000022">
    <property type="protein sequence ID" value="EDH6341845.1"/>
    <property type="molecule type" value="Genomic_DNA"/>
</dbReference>
<evidence type="ECO:0000313" key="2">
    <source>
        <dbReference type="EMBL" id="EBQ8901927.1"/>
    </source>
</evidence>
<dbReference type="EMBL" id="DAASRO010000016">
    <property type="protein sequence ID" value="HAE6730426.1"/>
    <property type="molecule type" value="Genomic_DNA"/>
</dbReference>
<evidence type="ECO:0000313" key="6">
    <source>
        <dbReference type="EMBL" id="ECA7463510.1"/>
    </source>
</evidence>
<dbReference type="EMBL" id="DAAHFX010000017">
    <property type="protein sequence ID" value="HAB5941855.1"/>
    <property type="molecule type" value="Genomic_DNA"/>
</dbReference>
<feature type="region of interest" description="Disordered" evidence="1">
    <location>
        <begin position="1"/>
        <end position="38"/>
    </location>
</feature>
<evidence type="ECO:0000313" key="20">
    <source>
        <dbReference type="EMBL" id="HAB5771418.1"/>
    </source>
</evidence>
<evidence type="ECO:0000313" key="15">
    <source>
        <dbReference type="EMBL" id="HAB1884759.1"/>
    </source>
</evidence>
<protein>
    <submittedName>
        <fullName evidence="27">Uncharacterized protein</fullName>
    </submittedName>
</protein>
<reference evidence="10" key="4">
    <citation type="submission" date="2018-07" db="EMBL/GenBank/DDBJ databases">
        <authorList>
            <consortium name="PulseNet: The National Subtyping Network for Foodborne Disease Surveillance"/>
            <person name="Tarr C.L."/>
            <person name="Trees E."/>
            <person name="Katz L.S."/>
            <person name="Carleton-Romer H.A."/>
            <person name="Stroika S."/>
            <person name="Kucerova Z."/>
            <person name="Roache K.F."/>
            <person name="Sabol A.L."/>
            <person name="Besser J."/>
            <person name="Gerner-Smidt P."/>
        </authorList>
    </citation>
    <scope>NUCLEOTIDE SEQUENCE</scope>
    <source>
        <strain evidence="10">PNUSAS011364</strain>
        <strain evidence="12">PNUSAS013764</strain>
    </source>
</reference>
<evidence type="ECO:0000313" key="19">
    <source>
        <dbReference type="EMBL" id="HAB5023268.1"/>
    </source>
</evidence>
<dbReference type="EMBL" id="DAAQWY010000017">
    <property type="protein sequence ID" value="HAE1220587.1"/>
    <property type="molecule type" value="Genomic_DNA"/>
</dbReference>
<evidence type="ECO:0000313" key="8">
    <source>
        <dbReference type="EMBL" id="ECU7934349.1"/>
    </source>
</evidence>
<reference evidence="2" key="3">
    <citation type="submission" date="2018-05" db="EMBL/GenBank/DDBJ databases">
        <authorList>
            <person name="Ashton P.M."/>
            <person name="Dallman T."/>
            <person name="Nair S."/>
            <person name="De Pinna E."/>
            <person name="Peters T."/>
            <person name="Grant K."/>
        </authorList>
    </citation>
    <scope>NUCLEOTIDE SEQUENCE</scope>
    <source>
        <strain evidence="5">152447</strain>
        <strain evidence="2">208936</strain>
        <strain evidence="4">250819</strain>
        <strain evidence="11">369915</strain>
        <strain evidence="3">428140</strain>
    </source>
</reference>
<reference evidence="13" key="7">
    <citation type="submission" date="2019-10" db="EMBL/GenBank/DDBJ databases">
        <authorList>
            <consortium name="NCBI Pathogen Detection Project"/>
        </authorList>
    </citation>
    <scope>NUCLEOTIDE SEQUENCE</scope>
    <source>
        <strain evidence="26">10-0327</strain>
        <strain evidence="25">13-0431</strain>
        <strain evidence="13">Salmonella enterica</strain>
    </source>
</reference>
<evidence type="ECO:0000313" key="16">
    <source>
        <dbReference type="EMBL" id="HAB2060594.1"/>
    </source>
</evidence>
<dbReference type="EMBL" id="DAAFUE010000014">
    <property type="protein sequence ID" value="HAB1572455.1"/>
    <property type="molecule type" value="Genomic_DNA"/>
</dbReference>
<reference evidence="6" key="6">
    <citation type="submission" date="2019-01" db="EMBL/GenBank/DDBJ databases">
        <authorList>
            <consortium name="GenomeTrakr network: Whole genome sequencing for foodborne pathogen traceback"/>
        </authorList>
    </citation>
    <scope>NUCLEOTIDE SEQUENCE</scope>
    <source>
        <strain evidence="9">ADRDL-16-8871</strain>
        <strain evidence="6">FSIS21923161</strain>
    </source>
</reference>
<evidence type="ECO:0000313" key="4">
    <source>
        <dbReference type="EMBL" id="EBU7986424.1"/>
    </source>
</evidence>
<dbReference type="EMBL" id="DAAGBW010000014">
    <property type="protein sequence ID" value="HAB2426475.1"/>
    <property type="molecule type" value="Genomic_DNA"/>
</dbReference>
<dbReference type="EMBL" id="AAGQWK010000019">
    <property type="protein sequence ID" value="EBR0143532.1"/>
    <property type="molecule type" value="Genomic_DNA"/>
</dbReference>
<evidence type="ECO:0000313" key="25">
    <source>
        <dbReference type="EMBL" id="HAE6730426.1"/>
    </source>
</evidence>
<evidence type="ECO:0000313" key="11">
    <source>
        <dbReference type="EMBL" id="EDH6341845.1"/>
    </source>
</evidence>
<evidence type="ECO:0000313" key="18">
    <source>
        <dbReference type="EMBL" id="HAB2426475.1"/>
    </source>
</evidence>
<dbReference type="EMBL" id="DAARAE010000192">
    <property type="protein sequence ID" value="HAE1458986.1"/>
    <property type="molecule type" value="Genomic_DNA"/>
</dbReference>
<evidence type="ECO:0000313" key="22">
    <source>
        <dbReference type="EMBL" id="HAB6238662.1"/>
    </source>
</evidence>
<evidence type="ECO:0000313" key="28">
    <source>
        <dbReference type="Proteomes" id="UP000245147"/>
    </source>
</evidence>
<dbReference type="EMBL" id="AAKRAK010000018">
    <property type="protein sequence ID" value="ECU7934349.1"/>
    <property type="molecule type" value="Genomic_DNA"/>
</dbReference>
<dbReference type="EMBL" id="DAAFYT010000056">
    <property type="protein sequence ID" value="HAB2060594.1"/>
    <property type="molecule type" value="Genomic_DNA"/>
</dbReference>
<dbReference type="EMBL" id="AAMEQR010000012">
    <property type="protein sequence ID" value="EDG5798398.1"/>
    <property type="molecule type" value="Genomic_DNA"/>
</dbReference>
<dbReference type="EMBL" id="DAAGXT010000017">
    <property type="protein sequence ID" value="HAB5023268.1"/>
    <property type="molecule type" value="Genomic_DNA"/>
</dbReference>
<accession>A0A2T9HXJ4</accession>
<evidence type="ECO:0000313" key="12">
    <source>
        <dbReference type="EMBL" id="EDH7244612.1"/>
    </source>
</evidence>
<reference evidence="7" key="5">
    <citation type="submission" date="2018-07" db="EMBL/GenBank/DDBJ databases">
        <authorList>
            <consortium name="NARMS: The National Antimicrobial Resistance Monitoring System"/>
        </authorList>
    </citation>
    <scope>NUCLEOTIDE SEQUENCE</scope>
    <source>
        <strain evidence="7">CVM N57313F</strain>
        <strain evidence="8">FSIS1607168</strain>
    </source>
</reference>
<evidence type="ECO:0000313" key="5">
    <source>
        <dbReference type="EMBL" id="EBY0576694.1"/>
    </source>
</evidence>
<proteinExistence type="predicted"/>
<dbReference type="EMBL" id="AAHVIS010000020">
    <property type="protein sequence ID" value="ECA7463510.1"/>
    <property type="molecule type" value="Genomic_DNA"/>
</dbReference>
<dbReference type="EMBL" id="DAAWDN010000137">
    <property type="protein sequence ID" value="HAF7549150.1"/>
    <property type="molecule type" value="Genomic_DNA"/>
</dbReference>
<evidence type="ECO:0000313" key="10">
    <source>
        <dbReference type="EMBL" id="EDG5798398.1"/>
    </source>
</evidence>
<sequence>MKKNWHKGNITNNYRKFGADKNGMYSKPVQTPLTDTPPVGEELQECICQYISTYRKEHAQTPAYTHLNRRYGLRATKAYYRGLDNET</sequence>
<evidence type="ECO:0000313" key="14">
    <source>
        <dbReference type="EMBL" id="HAB1804672.1"/>
    </source>
</evidence>
<evidence type="ECO:0000313" key="13">
    <source>
        <dbReference type="EMBL" id="HAB1572455.1"/>
    </source>
</evidence>
<evidence type="ECO:0000313" key="9">
    <source>
        <dbReference type="EMBL" id="EDC9468141.1"/>
    </source>
</evidence>
<evidence type="ECO:0000256" key="1">
    <source>
        <dbReference type="SAM" id="MobiDB-lite"/>
    </source>
</evidence>
<dbReference type="EMBL" id="QDOG01000015">
    <property type="protein sequence ID" value="PVL89300.1"/>
    <property type="molecule type" value="Genomic_DNA"/>
</dbReference>
<reference evidence="13" key="1">
    <citation type="journal article" date="2018" name="Genome Biol.">
        <title>SKESA: strategic k-mer extension for scrupulous assemblies.</title>
        <authorList>
            <person name="Souvorov A."/>
            <person name="Agarwala R."/>
            <person name="Lipman D.J."/>
        </authorList>
    </citation>
    <scope>NUCLEOTIDE SEQUENCE</scope>
    <source>
        <strain evidence="26">10-0327</strain>
        <strain evidence="25">13-0431</strain>
        <strain evidence="13">Salmonella enterica</strain>
    </source>
</reference>
<evidence type="ECO:0000313" key="21">
    <source>
        <dbReference type="EMBL" id="HAB5941855.1"/>
    </source>
</evidence>
<dbReference type="EMBL" id="AAHMZR010000023">
    <property type="protein sequence ID" value="EBY0576694.1"/>
    <property type="molecule type" value="Genomic_DNA"/>
</dbReference>
<evidence type="ECO:0000313" key="3">
    <source>
        <dbReference type="EMBL" id="EBR0143532.1"/>
    </source>
</evidence>
<dbReference type="EMBL" id="DAAFXG010000016">
    <property type="protein sequence ID" value="HAB1884759.1"/>
    <property type="molecule type" value="Genomic_DNA"/>
</dbReference>
<evidence type="ECO:0000313" key="27">
    <source>
        <dbReference type="EMBL" id="PVL89300.1"/>
    </source>
</evidence>
<dbReference type="EMBL" id="AAHDEP010000030">
    <property type="protein sequence ID" value="EBU7986424.1"/>
    <property type="molecule type" value="Genomic_DNA"/>
</dbReference>